<dbReference type="InterPro" id="IPR036640">
    <property type="entry name" value="ABC1_TM_sf"/>
</dbReference>
<name>A0A811LAA9_9BILA</name>
<keyword evidence="10" id="KW-0175">Coiled coil</keyword>
<feature type="signal peptide" evidence="12">
    <location>
        <begin position="1"/>
        <end position="21"/>
    </location>
</feature>
<evidence type="ECO:0000313" key="15">
    <source>
        <dbReference type="Proteomes" id="UP000614601"/>
    </source>
</evidence>
<dbReference type="Pfam" id="PF00005">
    <property type="entry name" value="ABC_tran"/>
    <property type="match status" value="1"/>
</dbReference>
<feature type="chain" id="PRO_5035681838" description="ABC transporter domain-containing protein" evidence="12">
    <location>
        <begin position="22"/>
        <end position="654"/>
    </location>
</feature>
<keyword evidence="4 11" id="KW-0812">Transmembrane</keyword>
<dbReference type="Gene3D" id="1.20.1560.10">
    <property type="entry name" value="ABC transporter type 1, transmembrane domain"/>
    <property type="match status" value="1"/>
</dbReference>
<dbReference type="EMBL" id="CAJFCW020000005">
    <property type="protein sequence ID" value="CAG9119481.1"/>
    <property type="molecule type" value="Genomic_DNA"/>
</dbReference>
<dbReference type="Gene3D" id="3.40.50.300">
    <property type="entry name" value="P-loop containing nucleotide triphosphate hydrolases"/>
    <property type="match status" value="1"/>
</dbReference>
<dbReference type="PANTHER" id="PTHR24221:SF654">
    <property type="entry name" value="ATP-BINDING CASSETTE SUB-FAMILY B MEMBER 6"/>
    <property type="match status" value="1"/>
</dbReference>
<dbReference type="PROSITE" id="PS00211">
    <property type="entry name" value="ABC_TRANSPORTER_1"/>
    <property type="match status" value="1"/>
</dbReference>
<evidence type="ECO:0000256" key="9">
    <source>
        <dbReference type="ARBA" id="ARBA00024363"/>
    </source>
</evidence>
<keyword evidence="12" id="KW-0732">Signal</keyword>
<evidence type="ECO:0000256" key="6">
    <source>
        <dbReference type="ARBA" id="ARBA00022840"/>
    </source>
</evidence>
<accession>A0A811LAA9</accession>
<evidence type="ECO:0000256" key="10">
    <source>
        <dbReference type="SAM" id="Coils"/>
    </source>
</evidence>
<evidence type="ECO:0000256" key="1">
    <source>
        <dbReference type="ARBA" id="ARBA00004651"/>
    </source>
</evidence>
<sequence length="654" mass="75248">MISLLIFVFLISLLLLIPKLGLNNKVLARYLDKWNQFDSEFTRRKLKLLCWEAWPNDPNVRLKLILRFFLMVANRFVNFLIPFLGKQMVDELTGKNDNLYRNVLSMSFGYLCMQGGGYVNQFISSVEQAVDTSIDDYKRLTLESKIFNRIIHLPYSYYISKNPDAIETALTCCPNVIIRFPDYFIFSLLPILVDLSTVFFLFSGSIDITFVGMMLGVVLLEMGLTKMLDNIFLNFYDAINYDDSYHNRSMYVGVLEEFETIKYYCNEEVELNNYIGKIKSEQKRNNQSSRISRCQNFIRTIINDSIMILGSFLMAYQKTITNSGLSTGDYIMFSHYLNKFQEPLYTVYGIHKTIKGFFEDIQPLYNLMEAPTELPTGNTIDVEITGGIKVENVSYWYDKDSKVLDNVSFEVPEGQTLALVGPSGSGKSTLIRLLYKLLDPKTGCIKINDTDIRDVNVYKYRREFSIVPQECVLLNTTVKHNIHYGKLSASDEEIEKACKVARIQKLFKREENEKRKAKEEEERAKKEGYNYYGPNGEEEYNYLQMSGGEKQRVGIARAVLKGPKYLLMDEATSSLDSLTERQIQIALMDMAKDKTCVIVAHRLSTIAHADKIIVLKEGKIVEDGNHTSLLEKGGLYAQMWKLQLGGELDMEQWD</sequence>
<keyword evidence="3" id="KW-1003">Cell membrane</keyword>
<evidence type="ECO:0000256" key="11">
    <source>
        <dbReference type="SAM" id="Phobius"/>
    </source>
</evidence>
<keyword evidence="2" id="KW-0813">Transport</keyword>
<dbReference type="InterPro" id="IPR017871">
    <property type="entry name" value="ABC_transporter-like_CS"/>
</dbReference>
<dbReference type="InterPro" id="IPR011527">
    <property type="entry name" value="ABC1_TM_dom"/>
</dbReference>
<comment type="similarity">
    <text evidence="9">Belongs to the ABC transporter superfamily. ABCB family. Heavy Metal importer (TC 3.A.1.210) subfamily.</text>
</comment>
<dbReference type="EMBL" id="CAJFDH010000005">
    <property type="protein sequence ID" value="CAD5224044.1"/>
    <property type="molecule type" value="Genomic_DNA"/>
</dbReference>
<dbReference type="SUPFAM" id="SSF90123">
    <property type="entry name" value="ABC transporter transmembrane region"/>
    <property type="match status" value="1"/>
</dbReference>
<feature type="transmembrane region" description="Helical" evidence="11">
    <location>
        <begin position="183"/>
        <end position="202"/>
    </location>
</feature>
<dbReference type="InterPro" id="IPR027417">
    <property type="entry name" value="P-loop_NTPase"/>
</dbReference>
<feature type="coiled-coil region" evidence="10">
    <location>
        <begin position="500"/>
        <end position="527"/>
    </location>
</feature>
<dbReference type="InterPro" id="IPR003593">
    <property type="entry name" value="AAA+_ATPase"/>
</dbReference>
<comment type="caution">
    <text evidence="14">The sequence shown here is derived from an EMBL/GenBank/DDBJ whole genome shotgun (WGS) entry which is preliminary data.</text>
</comment>
<organism evidence="14 15">
    <name type="scientific">Bursaphelenchus okinawaensis</name>
    <dbReference type="NCBI Taxonomy" id="465554"/>
    <lineage>
        <taxon>Eukaryota</taxon>
        <taxon>Metazoa</taxon>
        <taxon>Ecdysozoa</taxon>
        <taxon>Nematoda</taxon>
        <taxon>Chromadorea</taxon>
        <taxon>Rhabditida</taxon>
        <taxon>Tylenchina</taxon>
        <taxon>Tylenchomorpha</taxon>
        <taxon>Aphelenchoidea</taxon>
        <taxon>Aphelenchoididae</taxon>
        <taxon>Bursaphelenchus</taxon>
    </lineage>
</organism>
<dbReference type="FunFam" id="3.40.50.300:FF:000221">
    <property type="entry name" value="Multidrug ABC transporter ATP-binding protein"/>
    <property type="match status" value="1"/>
</dbReference>
<dbReference type="GO" id="GO:0016887">
    <property type="term" value="F:ATP hydrolysis activity"/>
    <property type="evidence" value="ECO:0007669"/>
    <property type="project" value="InterPro"/>
</dbReference>
<protein>
    <recommendedName>
        <fullName evidence="13">ABC transporter domain-containing protein</fullName>
    </recommendedName>
</protein>
<keyword evidence="15" id="KW-1185">Reference proteome</keyword>
<dbReference type="PANTHER" id="PTHR24221">
    <property type="entry name" value="ATP-BINDING CASSETTE SUB-FAMILY B"/>
    <property type="match status" value="1"/>
</dbReference>
<evidence type="ECO:0000259" key="13">
    <source>
        <dbReference type="PROSITE" id="PS50893"/>
    </source>
</evidence>
<dbReference type="PROSITE" id="PS50893">
    <property type="entry name" value="ABC_TRANSPORTER_2"/>
    <property type="match status" value="1"/>
</dbReference>
<evidence type="ECO:0000256" key="3">
    <source>
        <dbReference type="ARBA" id="ARBA00022475"/>
    </source>
</evidence>
<evidence type="ECO:0000256" key="2">
    <source>
        <dbReference type="ARBA" id="ARBA00022448"/>
    </source>
</evidence>
<dbReference type="Proteomes" id="UP000614601">
    <property type="component" value="Unassembled WGS sequence"/>
</dbReference>
<keyword evidence="5" id="KW-0547">Nucleotide-binding</keyword>
<dbReference type="InterPro" id="IPR003439">
    <property type="entry name" value="ABC_transporter-like_ATP-bd"/>
</dbReference>
<evidence type="ECO:0000256" key="4">
    <source>
        <dbReference type="ARBA" id="ARBA00022692"/>
    </source>
</evidence>
<keyword evidence="7 11" id="KW-1133">Transmembrane helix</keyword>
<dbReference type="GO" id="GO:0005886">
    <property type="term" value="C:plasma membrane"/>
    <property type="evidence" value="ECO:0007669"/>
    <property type="project" value="UniProtKB-SubCell"/>
</dbReference>
<dbReference type="AlphaFoldDB" id="A0A811LAA9"/>
<dbReference type="SUPFAM" id="SSF52540">
    <property type="entry name" value="P-loop containing nucleoside triphosphate hydrolases"/>
    <property type="match status" value="1"/>
</dbReference>
<dbReference type="Proteomes" id="UP000783686">
    <property type="component" value="Unassembled WGS sequence"/>
</dbReference>
<reference evidence="14" key="1">
    <citation type="submission" date="2020-09" db="EMBL/GenBank/DDBJ databases">
        <authorList>
            <person name="Kikuchi T."/>
        </authorList>
    </citation>
    <scope>NUCLEOTIDE SEQUENCE</scope>
    <source>
        <strain evidence="14">SH1</strain>
    </source>
</reference>
<keyword evidence="6" id="KW-0067">ATP-binding</keyword>
<dbReference type="GO" id="GO:0005524">
    <property type="term" value="F:ATP binding"/>
    <property type="evidence" value="ECO:0007669"/>
    <property type="project" value="UniProtKB-KW"/>
</dbReference>
<comment type="subcellular location">
    <subcellularLocation>
        <location evidence="1">Cell membrane</location>
        <topology evidence="1">Multi-pass membrane protein</topology>
    </subcellularLocation>
</comment>
<keyword evidence="8 11" id="KW-0472">Membrane</keyword>
<dbReference type="SMART" id="SM00382">
    <property type="entry name" value="AAA"/>
    <property type="match status" value="1"/>
</dbReference>
<evidence type="ECO:0000313" key="14">
    <source>
        <dbReference type="EMBL" id="CAD5224044.1"/>
    </source>
</evidence>
<dbReference type="GO" id="GO:0140359">
    <property type="term" value="F:ABC-type transporter activity"/>
    <property type="evidence" value="ECO:0007669"/>
    <property type="project" value="InterPro"/>
</dbReference>
<dbReference type="InterPro" id="IPR039421">
    <property type="entry name" value="Type_1_exporter"/>
</dbReference>
<gene>
    <name evidence="14" type="ORF">BOKJ2_LOCUS10814</name>
</gene>
<dbReference type="Pfam" id="PF00664">
    <property type="entry name" value="ABC_membrane"/>
    <property type="match status" value="1"/>
</dbReference>
<evidence type="ECO:0000256" key="8">
    <source>
        <dbReference type="ARBA" id="ARBA00023136"/>
    </source>
</evidence>
<proteinExistence type="inferred from homology"/>
<dbReference type="OrthoDB" id="6500128at2759"/>
<evidence type="ECO:0000256" key="7">
    <source>
        <dbReference type="ARBA" id="ARBA00022989"/>
    </source>
</evidence>
<feature type="domain" description="ABC transporter" evidence="13">
    <location>
        <begin position="388"/>
        <end position="642"/>
    </location>
</feature>
<evidence type="ECO:0000256" key="12">
    <source>
        <dbReference type="SAM" id="SignalP"/>
    </source>
</evidence>
<evidence type="ECO:0000256" key="5">
    <source>
        <dbReference type="ARBA" id="ARBA00022741"/>
    </source>
</evidence>